<sequence length="111" mass="12445">MDYRKKERDSDTSGNEDDDLPLNTHETVDDSDEVDQGPAAKRAANLWGDALVEQSLLQKGSRISLEKKNSTEKVARGVESYHIPSSFVRVDKEEFESVSFTKPSPFRSVPT</sequence>
<evidence type="ECO:0000313" key="3">
    <source>
        <dbReference type="Proteomes" id="UP001331761"/>
    </source>
</evidence>
<feature type="compositionally biased region" description="Basic and acidic residues" evidence="1">
    <location>
        <begin position="1"/>
        <end position="11"/>
    </location>
</feature>
<dbReference type="Proteomes" id="UP001331761">
    <property type="component" value="Unassembled WGS sequence"/>
</dbReference>
<keyword evidence="3" id="KW-1185">Reference proteome</keyword>
<reference evidence="2 3" key="1">
    <citation type="submission" date="2019-10" db="EMBL/GenBank/DDBJ databases">
        <title>Assembly and Annotation for the nematode Trichostrongylus colubriformis.</title>
        <authorList>
            <person name="Martin J."/>
        </authorList>
    </citation>
    <scope>NUCLEOTIDE SEQUENCE [LARGE SCALE GENOMIC DNA]</scope>
    <source>
        <strain evidence="2">G859</strain>
        <tissue evidence="2">Whole worm</tissue>
    </source>
</reference>
<evidence type="ECO:0000313" key="2">
    <source>
        <dbReference type="EMBL" id="KAK5977976.1"/>
    </source>
</evidence>
<evidence type="ECO:0000256" key="1">
    <source>
        <dbReference type="SAM" id="MobiDB-lite"/>
    </source>
</evidence>
<accession>A0AAN8FDZ8</accession>
<proteinExistence type="predicted"/>
<organism evidence="2 3">
    <name type="scientific">Trichostrongylus colubriformis</name>
    <name type="common">Black scour worm</name>
    <dbReference type="NCBI Taxonomy" id="6319"/>
    <lineage>
        <taxon>Eukaryota</taxon>
        <taxon>Metazoa</taxon>
        <taxon>Ecdysozoa</taxon>
        <taxon>Nematoda</taxon>
        <taxon>Chromadorea</taxon>
        <taxon>Rhabditida</taxon>
        <taxon>Rhabditina</taxon>
        <taxon>Rhabditomorpha</taxon>
        <taxon>Strongyloidea</taxon>
        <taxon>Trichostrongylidae</taxon>
        <taxon>Trichostrongylus</taxon>
    </lineage>
</organism>
<dbReference type="EMBL" id="WIXE01009969">
    <property type="protein sequence ID" value="KAK5977976.1"/>
    <property type="molecule type" value="Genomic_DNA"/>
</dbReference>
<dbReference type="AlphaFoldDB" id="A0AAN8FDZ8"/>
<feature type="region of interest" description="Disordered" evidence="1">
    <location>
        <begin position="1"/>
        <end position="38"/>
    </location>
</feature>
<name>A0AAN8FDZ8_TRICO</name>
<gene>
    <name evidence="2" type="ORF">GCK32_012917</name>
</gene>
<protein>
    <submittedName>
        <fullName evidence="2">Uncharacterized protein</fullName>
    </submittedName>
</protein>
<comment type="caution">
    <text evidence="2">The sequence shown here is derived from an EMBL/GenBank/DDBJ whole genome shotgun (WGS) entry which is preliminary data.</text>
</comment>